<feature type="compositionally biased region" description="Low complexity" evidence="1">
    <location>
        <begin position="1635"/>
        <end position="1649"/>
    </location>
</feature>
<feature type="transmembrane region" description="Helical" evidence="2">
    <location>
        <begin position="254"/>
        <end position="279"/>
    </location>
</feature>
<evidence type="ECO:0000313" key="3">
    <source>
        <dbReference type="EMBL" id="KAG2453836.1"/>
    </source>
</evidence>
<protein>
    <submittedName>
        <fullName evidence="3">Uncharacterized protein</fullName>
    </submittedName>
</protein>
<feature type="region of interest" description="Disordered" evidence="1">
    <location>
        <begin position="894"/>
        <end position="916"/>
    </location>
</feature>
<feature type="compositionally biased region" description="Basic residues" evidence="1">
    <location>
        <begin position="397"/>
        <end position="408"/>
    </location>
</feature>
<dbReference type="OrthoDB" id="10629212at2759"/>
<keyword evidence="2" id="KW-0812">Transmembrane</keyword>
<name>A0A835WUE9_9CHLO</name>
<evidence type="ECO:0000256" key="2">
    <source>
        <dbReference type="SAM" id="Phobius"/>
    </source>
</evidence>
<comment type="caution">
    <text evidence="3">The sequence shown here is derived from an EMBL/GenBank/DDBJ whole genome shotgun (WGS) entry which is preliminary data.</text>
</comment>
<feature type="region of interest" description="Disordered" evidence="1">
    <location>
        <begin position="1635"/>
        <end position="1667"/>
    </location>
</feature>
<keyword evidence="2" id="KW-0472">Membrane</keyword>
<feature type="compositionally biased region" description="Basic residues" evidence="1">
    <location>
        <begin position="1399"/>
        <end position="1417"/>
    </location>
</feature>
<dbReference type="EMBL" id="JAEHOD010000003">
    <property type="protein sequence ID" value="KAG2453836.1"/>
    <property type="molecule type" value="Genomic_DNA"/>
</dbReference>
<feature type="region of interest" description="Disordered" evidence="1">
    <location>
        <begin position="1484"/>
        <end position="1521"/>
    </location>
</feature>
<feature type="compositionally biased region" description="Pro residues" evidence="1">
    <location>
        <begin position="1337"/>
        <end position="1346"/>
    </location>
</feature>
<organism evidence="3 4">
    <name type="scientific">Chlamydomonas schloesseri</name>
    <dbReference type="NCBI Taxonomy" id="2026947"/>
    <lineage>
        <taxon>Eukaryota</taxon>
        <taxon>Viridiplantae</taxon>
        <taxon>Chlorophyta</taxon>
        <taxon>core chlorophytes</taxon>
        <taxon>Chlorophyceae</taxon>
        <taxon>CS clade</taxon>
        <taxon>Chlamydomonadales</taxon>
        <taxon>Chlamydomonadaceae</taxon>
        <taxon>Chlamydomonas</taxon>
    </lineage>
</organism>
<sequence>MLRAQGRALQSIALAEVSIPLVIDSADCAQFSSDDYVVLRTPSGAFVGYALLRSGSPVPTGSSSAGLNASSLLVTIQIHPDSGYSLAHRADGNVQVAFSRSVPNGCPGTQPVLTSSRAALDCTKRKASREFVVPLDLFNCSAHNAVSGYDDYFRVFFVQISVELAAVACAAASLTAYAGSEANALDPGCSFAAVTGTCRPATCPGADPAAAEAAASGGSATPLTDSGSTGSASGSGVRITVRAPDAASANTVKFTVIGGVVGGASGLGVAALVVGVVVASQKRRRRQRLAQRRAAPLAMGTDNPFWSFGSGGVRKGSGNGSSLSFSSAEDSDSGSRGGKGADGDDGGDGEERDRSTPLGVGAAFRGSFIGGLRRLRSAVAGHSGGGHGGHGAENSKGHRRRRRRRARRASTDPRALMLGGGGGGGGSGEHAYEYSDVLLPTAAVRMKQMRLHSVAATNRRTLGAGAAAAAAAASGAYGAESSGYPSAAAVDTPAQGTHWAMSERLFFAGLDSSDLERHRIPRAHLEAAGAGGSASVAAGSATSAAWGYNSSRIWNVGGGGPDAAAAAARADDSLGLGSGLLPPPHHMGVGGGGVHFFRSTATASVPPSPAASTGGGGVVYGAIFREIQPMLDDVSSAGGSNAYGTRGGGGRVGMFGATSAASAIGGAPAPGGSGGAGGSCRSVIVGGRVVEVPEVASPAGRGWVVPPSPLGPGEAAAAAAAAAGGPHASTACGIVIGGGGGGGDGGGAGSSVPSIAIGPSVAFPSSVMPSVSLGATMLPLAPLVLPPAPFGGAVPAGAPMRGLAAVALAAAASSRLAAPPDLPHRGGKHLDAHSFNRLDQEHAIAAASVAAAMAAAGGSDGTQQRSGPLYGAASLADGRSSAGNTLGGAAGAGTVAGGSAARTSSAGGGASASGASEASVSLGFSSTAPAIRTMQLMRGPAACARQATTLETIQSSRNSSAHNTPIGNTPLRSPARSPTGLTPPSAEAGGGAPAAAAAAAAAATAAAATPTPEAAAALLELQLAEAAARAAVAAAAAADSCLVSREPSAATAGGGSITPRGAVRLRGPFAPALGSGRSSGPLRVPSRFGDVMRGLSTGRQPSIELGTMSTAASRLSAADIPAGSGSSFVNPAAVAPPGSGGGGGVRVRAAATAAAAAVAAAGTSASVVVPSSSLHSSTTTAEALLHEAEAAAGDAVGELPLLRLPAAATAAAAAGGAAGHSGDGTAAAVNADGEISEFAYENESSLPSEPVDEMSWGAAAAAMVAVARRHTAARPPALVLDSNAGTVPFLRTGRIQSNSGRVSNMGGASPAAAVTPPGDAAANAATPGAASGTGAAAPPPPAPPGGPLAALASPLEPAVAAAAALPSGATSARVSVILTSDVEDGLDGELSAAEDARSSGRHSATRRGRSGSRRARSLRLGLSSSRERGRSARAGGEAEEPDGFTAERAPGGHSLAGWSKGPTSLLPRRSSLAILHRPLEDAVVQPSAGGGRRSGASTPLRRVSQAGRGGGSAGPASPLRAPLLLPLPLTRETLRLLGGSLVRGGSGGGLQQLGRQRGATSSAAVSIVLGDQDEGEGAEPAEGGDRGSLGRLSSREDSADGGGGGAAGGSRGGGAAAATAGASFLGRLRRAFASGRGGSASHSGAAGAEPVGGGGGGGGSAGPSPRVGVAAARLLDGGGGAAGGGTVDMPPEPEERFAEATFSGAVPMEAMFSGAVPAAAAPSGGGSGHGGLAGTDVDLEVECSRWSLSANRSERLPPYRR</sequence>
<keyword evidence="2" id="KW-1133">Transmembrane helix</keyword>
<feature type="region of interest" description="Disordered" evidence="1">
    <location>
        <begin position="954"/>
        <end position="991"/>
    </location>
</feature>
<feature type="region of interest" description="Disordered" evidence="1">
    <location>
        <begin position="214"/>
        <end position="235"/>
    </location>
</feature>
<feature type="region of interest" description="Disordered" evidence="1">
    <location>
        <begin position="1295"/>
        <end position="1349"/>
    </location>
</feature>
<feature type="region of interest" description="Disordered" evidence="1">
    <location>
        <begin position="379"/>
        <end position="425"/>
    </location>
</feature>
<reference evidence="3" key="1">
    <citation type="journal article" date="2020" name="bioRxiv">
        <title>Comparative genomics of Chlamydomonas.</title>
        <authorList>
            <person name="Craig R.J."/>
            <person name="Hasan A.R."/>
            <person name="Ness R.W."/>
            <person name="Keightley P.D."/>
        </authorList>
    </citation>
    <scope>NUCLEOTIDE SEQUENCE</scope>
    <source>
        <strain evidence="3">CCAP 11/173</strain>
    </source>
</reference>
<feature type="region of interest" description="Disordered" evidence="1">
    <location>
        <begin position="1571"/>
        <end position="1616"/>
    </location>
</feature>
<evidence type="ECO:0000313" key="4">
    <source>
        <dbReference type="Proteomes" id="UP000613740"/>
    </source>
</evidence>
<feature type="region of interest" description="Disordered" evidence="1">
    <location>
        <begin position="1391"/>
        <end position="1462"/>
    </location>
</feature>
<feature type="compositionally biased region" description="Gly residues" evidence="1">
    <location>
        <begin position="382"/>
        <end position="391"/>
    </location>
</feature>
<feature type="compositionally biased region" description="Gly residues" evidence="1">
    <location>
        <begin position="1650"/>
        <end position="1661"/>
    </location>
</feature>
<proteinExistence type="predicted"/>
<gene>
    <name evidence="3" type="ORF">HYH02_002043</name>
</gene>
<feature type="region of interest" description="Disordered" evidence="1">
    <location>
        <begin position="316"/>
        <end position="360"/>
    </location>
</feature>
<dbReference type="Proteomes" id="UP000613740">
    <property type="component" value="Unassembled WGS sequence"/>
</dbReference>
<keyword evidence="4" id="KW-1185">Reference proteome</keyword>
<feature type="compositionally biased region" description="Low complexity" evidence="1">
    <location>
        <begin position="1310"/>
        <end position="1336"/>
    </location>
</feature>
<evidence type="ECO:0000256" key="1">
    <source>
        <dbReference type="SAM" id="MobiDB-lite"/>
    </source>
</evidence>
<feature type="compositionally biased region" description="Gly residues" evidence="1">
    <location>
        <begin position="1600"/>
        <end position="1615"/>
    </location>
</feature>
<accession>A0A835WUE9</accession>
<feature type="compositionally biased region" description="Polar residues" evidence="1">
    <location>
        <begin position="954"/>
        <end position="971"/>
    </location>
</feature>